<feature type="region of interest" description="Disordered" evidence="1">
    <location>
        <begin position="104"/>
        <end position="132"/>
    </location>
</feature>
<proteinExistence type="predicted"/>
<keyword evidence="2" id="KW-0969">Cilium</keyword>
<keyword evidence="2" id="KW-0282">Flagellum</keyword>
<evidence type="ECO:0000256" key="1">
    <source>
        <dbReference type="SAM" id="MobiDB-lite"/>
    </source>
</evidence>
<feature type="region of interest" description="Disordered" evidence="1">
    <location>
        <begin position="41"/>
        <end position="71"/>
    </location>
</feature>
<comment type="caution">
    <text evidence="2">The sequence shown here is derived from an EMBL/GenBank/DDBJ whole genome shotgun (WGS) entry which is preliminary data.</text>
</comment>
<reference evidence="2 3" key="1">
    <citation type="submission" date="2024-06" db="EMBL/GenBank/DDBJ databases">
        <title>Sorghum-associated microbial communities from plants grown in Nebraska, USA.</title>
        <authorList>
            <person name="Schachtman D."/>
        </authorList>
    </citation>
    <scope>NUCLEOTIDE SEQUENCE [LARGE SCALE GENOMIC DNA]</scope>
    <source>
        <strain evidence="2 3">1288</strain>
    </source>
</reference>
<dbReference type="Proteomes" id="UP001549104">
    <property type="component" value="Unassembled WGS sequence"/>
</dbReference>
<evidence type="ECO:0000313" key="2">
    <source>
        <dbReference type="EMBL" id="MET3659646.1"/>
    </source>
</evidence>
<feature type="region of interest" description="Disordered" evidence="1">
    <location>
        <begin position="185"/>
        <end position="220"/>
    </location>
</feature>
<organism evidence="2 3">
    <name type="scientific">Sporosarcina psychrophila</name>
    <name type="common">Bacillus psychrophilus</name>
    <dbReference type="NCBI Taxonomy" id="1476"/>
    <lineage>
        <taxon>Bacteria</taxon>
        <taxon>Bacillati</taxon>
        <taxon>Bacillota</taxon>
        <taxon>Bacilli</taxon>
        <taxon>Bacillales</taxon>
        <taxon>Caryophanaceae</taxon>
        <taxon>Sporosarcina</taxon>
    </lineage>
</organism>
<dbReference type="Pfam" id="PF14265">
    <property type="entry name" value="DUF4355"/>
    <property type="match status" value="1"/>
</dbReference>
<dbReference type="EMBL" id="JBEPME010000014">
    <property type="protein sequence ID" value="MET3659646.1"/>
    <property type="molecule type" value="Genomic_DNA"/>
</dbReference>
<sequence>MKIIILLITFIKSLFVSHKPMQSIVKHPELPLRLNIQFFADEGGDKGGDDDKGDDGQGDDKKDEEKKKEVEFSVEQQAKIDSLIAKTVAKERANRDKDIEAAKTEAEKLAKMNADQKAEYEQEQRESKISEREADITRRELRASALETLAEKGLPKQLAEILVFTDADSTSASLDAVEKAFRESVEAGVNERLRGDKAPGGGGSKGAGETSVGANFAKSLNEKSKPIETKLWG</sequence>
<accession>A0ABV2KEX9</accession>
<name>A0ABV2KEX9_SPOPS</name>
<dbReference type="InterPro" id="IPR025580">
    <property type="entry name" value="Gp46"/>
</dbReference>
<protein>
    <submittedName>
        <fullName evidence="2">Flagellar biosynthesis GTPase FlhF</fullName>
    </submittedName>
</protein>
<keyword evidence="2" id="KW-0966">Cell projection</keyword>
<dbReference type="RefSeq" id="WP_354315033.1">
    <property type="nucleotide sequence ID" value="NZ_JBEPME010000014.1"/>
</dbReference>
<keyword evidence="3" id="KW-1185">Reference proteome</keyword>
<feature type="compositionally biased region" description="Basic and acidic residues" evidence="1">
    <location>
        <begin position="185"/>
        <end position="197"/>
    </location>
</feature>
<feature type="compositionally biased region" description="Basic and acidic residues" evidence="1">
    <location>
        <begin position="43"/>
        <end position="71"/>
    </location>
</feature>
<gene>
    <name evidence="2" type="ORF">ABIC55_004792</name>
</gene>
<evidence type="ECO:0000313" key="3">
    <source>
        <dbReference type="Proteomes" id="UP001549104"/>
    </source>
</evidence>